<accession>A0A3N6WQZ1</accession>
<dbReference type="GO" id="GO:0016491">
    <property type="term" value="F:oxidoreductase activity"/>
    <property type="evidence" value="ECO:0007669"/>
    <property type="project" value="InterPro"/>
</dbReference>
<dbReference type="PANTHER" id="PTHR36124">
    <property type="match status" value="1"/>
</dbReference>
<protein>
    <submittedName>
        <fullName evidence="2">DUF2236 domain-containing protein</fullName>
    </submittedName>
</protein>
<evidence type="ECO:0000259" key="1">
    <source>
        <dbReference type="Pfam" id="PF09995"/>
    </source>
</evidence>
<dbReference type="InterPro" id="IPR046366">
    <property type="entry name" value="MPAB"/>
</dbReference>
<dbReference type="OrthoDB" id="836517at2"/>
<proteinExistence type="predicted"/>
<name>A0A3N6WQZ1_9ACTN</name>
<gene>
    <name evidence="2" type="ORF">EHW97_02445</name>
</gene>
<feature type="domain" description="ER-bound oxygenase mpaB/mpaB'/Rubber oxygenase catalytic" evidence="1">
    <location>
        <begin position="36"/>
        <end position="232"/>
    </location>
</feature>
<evidence type="ECO:0000313" key="2">
    <source>
        <dbReference type="EMBL" id="RQN09720.1"/>
    </source>
</evidence>
<sequence length="300" mass="34801">MRRDHWRRYTDRLDPETEYREIYAKVVQHEFPWDMLMALSFALFRTYAVPGIGRLLDETGAFTRDTQKRYDDTTLLLAVPGEKGFEHPEARAAIRRINQMHRSYDIPDHEMRYVLSTFVVVPVRWIARYGKRPLTDNEVRATVRYYQVLGRHMGISEIPETYEEFACLMDDYEAEHFGFDPGARRVADATLGLMLTFYPWVPDRLMHAFARSLMDAPLLRAFGYDRPLLPIRVFGPLGLRLRGVLLRFAPARVRPQQPEDIRWIRSYPDGYAVENLGTFPTGCPVGPRSARETSTGPGPD</sequence>
<comment type="caution">
    <text evidence="2">The sequence shown here is derived from an EMBL/GenBank/DDBJ whole genome shotgun (WGS) entry which is preliminary data.</text>
</comment>
<dbReference type="Pfam" id="PF09995">
    <property type="entry name" value="MPAB_Lcp_cat"/>
    <property type="match status" value="1"/>
</dbReference>
<dbReference type="EMBL" id="RQJX01000002">
    <property type="protein sequence ID" value="RQN09720.1"/>
    <property type="molecule type" value="Genomic_DNA"/>
</dbReference>
<evidence type="ECO:0000313" key="3">
    <source>
        <dbReference type="Proteomes" id="UP000275225"/>
    </source>
</evidence>
<dbReference type="RefSeq" id="WP_124235575.1">
    <property type="nucleotide sequence ID" value="NZ_JBHUFI010000006.1"/>
</dbReference>
<organism evidence="2 3">
    <name type="scientific">Aeromicrobium camelliae</name>
    <dbReference type="NCBI Taxonomy" id="1538144"/>
    <lineage>
        <taxon>Bacteria</taxon>
        <taxon>Bacillati</taxon>
        <taxon>Actinomycetota</taxon>
        <taxon>Actinomycetes</taxon>
        <taxon>Propionibacteriales</taxon>
        <taxon>Nocardioidaceae</taxon>
        <taxon>Aeromicrobium</taxon>
    </lineage>
</organism>
<dbReference type="AlphaFoldDB" id="A0A3N6WQZ1"/>
<keyword evidence="3" id="KW-1185">Reference proteome</keyword>
<dbReference type="Proteomes" id="UP000275225">
    <property type="component" value="Unassembled WGS sequence"/>
</dbReference>
<reference evidence="2 3" key="1">
    <citation type="submission" date="2018-11" db="EMBL/GenBank/DDBJ databases">
        <authorList>
            <person name="Li F."/>
        </authorList>
    </citation>
    <scope>NUCLEOTIDE SEQUENCE [LARGE SCALE GENOMIC DNA]</scope>
    <source>
        <strain evidence="2 3">YS17T</strain>
    </source>
</reference>
<dbReference type="PANTHER" id="PTHR36124:SF1">
    <property type="entry name" value="ER-BOUND OXYGENASE MPAB_MPAB'_RUBBER OXYGENASE CATALYTIC DOMAIN-CONTAINING PROTEIN"/>
    <property type="match status" value="1"/>
</dbReference>
<dbReference type="InterPro" id="IPR018713">
    <property type="entry name" value="MPAB/Lcp_cat_dom"/>
</dbReference>